<dbReference type="RefSeq" id="YP_009189551.1">
    <property type="nucleotide sequence ID" value="NC_028676.1"/>
</dbReference>
<dbReference type="EMBL" id="KP881232">
    <property type="protein sequence ID" value="AKE44797.1"/>
    <property type="molecule type" value="Genomic_DNA"/>
</dbReference>
<dbReference type="GeneID" id="26517849"/>
<feature type="transmembrane region" description="Helical" evidence="1">
    <location>
        <begin position="127"/>
        <end position="147"/>
    </location>
</feature>
<dbReference type="KEGG" id="vg:26517849"/>
<keyword evidence="3" id="KW-1185">Reference proteome</keyword>
<evidence type="ECO:0000313" key="2">
    <source>
        <dbReference type="EMBL" id="AKE44797.1"/>
    </source>
</evidence>
<keyword evidence="1" id="KW-1133">Transmembrane helix</keyword>
<sequence length="153" mass="17660">MESSDLLRYLAHPHSDGERVSSHARQGPLHRKCARSRDGWNSGIPPELCLPLHVRICKPSREEDQQVHQHATRCTSRERQRMRLKCLFYIGIIILFRFLLVLTVFILNESGYDLLKVNVNTFSSLMIVVDAFTVLSCMVLIIVWLNLTTNRSI</sequence>
<evidence type="ECO:0000313" key="3">
    <source>
        <dbReference type="Proteomes" id="UP000033804"/>
    </source>
</evidence>
<keyword evidence="1" id="KW-0472">Membrane</keyword>
<keyword evidence="1" id="KW-0812">Transmembrane</keyword>
<protein>
    <recommendedName>
        <fullName evidence="4">Transmembrane protein</fullName>
    </recommendedName>
</protein>
<reference evidence="3" key="2">
    <citation type="submission" date="2015-03" db="EMBL/GenBank/DDBJ databases">
        <title>The genome and structure of Sinorhizobium meliloti phage phiM9.</title>
        <authorList>
            <person name="Johnson M.C."/>
            <person name="Tatum K.B."/>
            <person name="Lynn J.S."/>
            <person name="Brewer T.E."/>
            <person name="Washburn B.K."/>
            <person name="Stroupe M.E."/>
            <person name="Jones K.M."/>
        </authorList>
    </citation>
    <scope>NUCLEOTIDE SEQUENCE [LARGE SCALE GENOMIC DNA]</scope>
</reference>
<evidence type="ECO:0008006" key="4">
    <source>
        <dbReference type="Google" id="ProtNLM"/>
    </source>
</evidence>
<reference evidence="2 3" key="1">
    <citation type="journal article" date="2015" name="J. Virol.">
        <title>Sinorhizobium meliloti Phage ?M9 Defines a New Group of T4 Superfamily Phages with Unusual Genomic Features but a Common T=16 Capsid.</title>
        <authorList>
            <person name="Johnson M.C."/>
            <person name="Tatum K.B."/>
            <person name="Lynn J.S."/>
            <person name="Brewer T.E."/>
            <person name="Lu S."/>
            <person name="Washburn B.K."/>
            <person name="Stroupe M.E."/>
            <person name="Jones K.M."/>
        </authorList>
    </citation>
    <scope>NUCLEOTIDE SEQUENCE [LARGE SCALE GENOMIC DNA]</scope>
</reference>
<proteinExistence type="predicted"/>
<feature type="transmembrane region" description="Helical" evidence="1">
    <location>
        <begin position="86"/>
        <end position="107"/>
    </location>
</feature>
<gene>
    <name evidence="2" type="ORF">Sm_phiM9_169</name>
</gene>
<dbReference type="Proteomes" id="UP000033804">
    <property type="component" value="Segment"/>
</dbReference>
<organism evidence="2 3">
    <name type="scientific">Sinorhizobium phage phiM9</name>
    <dbReference type="NCBI Taxonomy" id="1636182"/>
    <lineage>
        <taxon>Viruses</taxon>
        <taxon>Duplodnaviria</taxon>
        <taxon>Heunggongvirae</taxon>
        <taxon>Uroviricota</taxon>
        <taxon>Caudoviricetes</taxon>
        <taxon>Pootjesviridae</taxon>
        <taxon>Emnonavirus</taxon>
        <taxon>Emnonavirus phiM9</taxon>
    </lineage>
</organism>
<accession>A0A0F6R526</accession>
<name>A0A0F6R526_9CAUD</name>
<evidence type="ECO:0000256" key="1">
    <source>
        <dbReference type="SAM" id="Phobius"/>
    </source>
</evidence>